<evidence type="ECO:0000256" key="4">
    <source>
        <dbReference type="SAM" id="MobiDB-lite"/>
    </source>
</evidence>
<feature type="non-terminal residue" evidence="5">
    <location>
        <position position="325"/>
    </location>
</feature>
<evidence type="ECO:0000313" key="5">
    <source>
        <dbReference type="EMBL" id="EFB13989.1"/>
    </source>
</evidence>
<organism evidence="5">
    <name type="scientific">Ailuropoda melanoleuca</name>
    <name type="common">Giant panda</name>
    <dbReference type="NCBI Taxonomy" id="9646"/>
    <lineage>
        <taxon>Eukaryota</taxon>
        <taxon>Metazoa</taxon>
        <taxon>Chordata</taxon>
        <taxon>Craniata</taxon>
        <taxon>Vertebrata</taxon>
        <taxon>Euteleostomi</taxon>
        <taxon>Mammalia</taxon>
        <taxon>Eutheria</taxon>
        <taxon>Laurasiatheria</taxon>
        <taxon>Carnivora</taxon>
        <taxon>Caniformia</taxon>
        <taxon>Ursidae</taxon>
        <taxon>Ailuropoda</taxon>
    </lineage>
</organism>
<dbReference type="InterPro" id="IPR010301">
    <property type="entry name" value="RRP1"/>
</dbReference>
<dbReference type="AlphaFoldDB" id="D2I268"/>
<evidence type="ECO:0000256" key="3">
    <source>
        <dbReference type="ARBA" id="ARBA00023242"/>
    </source>
</evidence>
<reference evidence="5" key="1">
    <citation type="journal article" date="2010" name="Nature">
        <title>The sequence and de novo assembly of the giant panda genome.</title>
        <authorList>
            <person name="Li R."/>
            <person name="Fan W."/>
            <person name="Tian G."/>
            <person name="Zhu H."/>
            <person name="He L."/>
            <person name="Cai J."/>
            <person name="Huang Q."/>
            <person name="Cai Q."/>
            <person name="Li B."/>
            <person name="Bai Y."/>
            <person name="Zhang Z."/>
            <person name="Zhang Y."/>
            <person name="Wang W."/>
            <person name="Li J."/>
            <person name="Wei F."/>
            <person name="Li H."/>
            <person name="Jian M."/>
            <person name="Li J."/>
            <person name="Zhang Z."/>
            <person name="Nielsen R."/>
            <person name="Li D."/>
            <person name="Gu W."/>
            <person name="Yang Z."/>
            <person name="Xuan Z."/>
            <person name="Ryder O.A."/>
            <person name="Leung F.C."/>
            <person name="Zhou Y."/>
            <person name="Cao J."/>
            <person name="Sun X."/>
            <person name="Fu Y."/>
            <person name="Fang X."/>
            <person name="Guo X."/>
            <person name="Wang B."/>
            <person name="Hou R."/>
            <person name="Shen F."/>
            <person name="Mu B."/>
            <person name="Ni P."/>
            <person name="Lin R."/>
            <person name="Qian W."/>
            <person name="Wang G."/>
            <person name="Yu C."/>
            <person name="Nie W."/>
            <person name="Wang J."/>
            <person name="Wu Z."/>
            <person name="Liang H."/>
            <person name="Min J."/>
            <person name="Wu Q."/>
            <person name="Cheng S."/>
            <person name="Ruan J."/>
            <person name="Wang M."/>
            <person name="Shi Z."/>
            <person name="Wen M."/>
            <person name="Liu B."/>
            <person name="Ren X."/>
            <person name="Zheng H."/>
            <person name="Dong D."/>
            <person name="Cook K."/>
            <person name="Shan G."/>
            <person name="Zhang H."/>
            <person name="Kosiol C."/>
            <person name="Xie X."/>
            <person name="Lu Z."/>
            <person name="Zheng H."/>
            <person name="Li Y."/>
            <person name="Steiner C.C."/>
            <person name="Lam T.T."/>
            <person name="Lin S."/>
            <person name="Zhang Q."/>
            <person name="Li G."/>
            <person name="Tian J."/>
            <person name="Gong T."/>
            <person name="Liu H."/>
            <person name="Zhang D."/>
            <person name="Fang L."/>
            <person name="Ye C."/>
            <person name="Zhang J."/>
            <person name="Hu W."/>
            <person name="Xu A."/>
            <person name="Ren Y."/>
            <person name="Zhang G."/>
            <person name="Bruford M.W."/>
            <person name="Li Q."/>
            <person name="Ma L."/>
            <person name="Guo Y."/>
            <person name="An N."/>
            <person name="Hu Y."/>
            <person name="Zheng Y."/>
            <person name="Shi Y."/>
            <person name="Li Z."/>
            <person name="Liu Q."/>
            <person name="Chen Y."/>
            <person name="Zhao J."/>
            <person name="Qu N."/>
            <person name="Zhao S."/>
            <person name="Tian F."/>
            <person name="Wang X."/>
            <person name="Wang H."/>
            <person name="Xu L."/>
            <person name="Liu X."/>
            <person name="Vinar T."/>
            <person name="Wang Y."/>
            <person name="Lam T.W."/>
            <person name="Yiu S.M."/>
            <person name="Liu S."/>
            <person name="Zhang H."/>
            <person name="Li D."/>
            <person name="Huang Y."/>
            <person name="Wang X."/>
            <person name="Yang G."/>
            <person name="Jiang Z."/>
            <person name="Wang J."/>
            <person name="Qin N."/>
            <person name="Li L."/>
            <person name="Li J."/>
            <person name="Bolund L."/>
            <person name="Kristiansen K."/>
            <person name="Wong G.K."/>
            <person name="Olson M."/>
            <person name="Zhang X."/>
            <person name="Li S."/>
            <person name="Yang H."/>
            <person name="Wang J."/>
            <person name="Wang J."/>
        </authorList>
    </citation>
    <scope>NUCLEOTIDE SEQUENCE [LARGE SCALE GENOMIC DNA]</scope>
</reference>
<sequence length="325" mass="36924">MVPRAQLPPEIQLAQRLAGNEQVTRDRAVKRLRKYIVARTQRAAGGFTHDELLKVWKGLFYCMWMQDKPLLQEELGRTISQLIHAFQTTEAQHLFLQTFWQTMNREWTGIDRLRLDKFYMLMRMVLNESLKALKTQGWEERRIEQLLELLTTEILHPDSQAPSGVKSHFLEIFLEELSKVGAAELTAEQNIKFIEPFCTIAARTPDSLVLHNITRGIFEAIVEQAPFAIEDLMNELDAQEGDEDGMSEDGDLEGDVPSKEPGEGQGSLRGAAPDRCEEPPGDGEDSVGPVLQFDYEAIASRLFAVASQQGTPSQNRKRLYKVIRK</sequence>
<comment type="similarity">
    <text evidence="2">Belongs to the RRP1 family.</text>
</comment>
<proteinExistence type="inferred from homology"/>
<gene>
    <name evidence="5" type="ORF">PANDA_019460</name>
</gene>
<dbReference type="GO" id="GO:0005634">
    <property type="term" value="C:nucleus"/>
    <property type="evidence" value="ECO:0007669"/>
    <property type="project" value="UniProtKB-SubCell"/>
</dbReference>
<dbReference type="PANTHER" id="PTHR13026:SF1">
    <property type="entry name" value="RIBOSOMAL RNA PROCESSING PROTEIN 1 HOMOLOG A"/>
    <property type="match status" value="1"/>
</dbReference>
<feature type="compositionally biased region" description="Acidic residues" evidence="4">
    <location>
        <begin position="240"/>
        <end position="254"/>
    </location>
</feature>
<evidence type="ECO:0008006" key="6">
    <source>
        <dbReference type="Google" id="ProtNLM"/>
    </source>
</evidence>
<protein>
    <recommendedName>
        <fullName evidence="6">Ribosomal RNA processing 1</fullName>
    </recommendedName>
</protein>
<feature type="region of interest" description="Disordered" evidence="4">
    <location>
        <begin position="240"/>
        <end position="290"/>
    </location>
</feature>
<dbReference type="PANTHER" id="PTHR13026">
    <property type="entry name" value="NNP-1 PROTEIN NOVEL NUCLEAR PROTEIN 1 NOP52"/>
    <property type="match status" value="1"/>
</dbReference>
<dbReference type="GO" id="GO:0030688">
    <property type="term" value="C:preribosome, small subunit precursor"/>
    <property type="evidence" value="ECO:0007669"/>
    <property type="project" value="InterPro"/>
</dbReference>
<accession>D2I268</accession>
<name>D2I268_AILME</name>
<dbReference type="GO" id="GO:0006364">
    <property type="term" value="P:rRNA processing"/>
    <property type="evidence" value="ECO:0007669"/>
    <property type="project" value="InterPro"/>
</dbReference>
<comment type="subcellular location">
    <subcellularLocation>
        <location evidence="1">Nucleus</location>
    </subcellularLocation>
</comment>
<dbReference type="Pfam" id="PF05997">
    <property type="entry name" value="Nop52"/>
    <property type="match status" value="1"/>
</dbReference>
<keyword evidence="3" id="KW-0539">Nucleus</keyword>
<evidence type="ECO:0000256" key="1">
    <source>
        <dbReference type="ARBA" id="ARBA00004123"/>
    </source>
</evidence>
<dbReference type="EMBL" id="GL194119">
    <property type="protein sequence ID" value="EFB13989.1"/>
    <property type="molecule type" value="Genomic_DNA"/>
</dbReference>
<evidence type="ECO:0000256" key="2">
    <source>
        <dbReference type="ARBA" id="ARBA00006374"/>
    </source>
</evidence>
<dbReference type="InParanoid" id="D2I268"/>